<feature type="transmembrane region" description="Helical" evidence="7">
    <location>
        <begin position="109"/>
        <end position="134"/>
    </location>
</feature>
<dbReference type="RefSeq" id="WP_205113773.1">
    <property type="nucleotide sequence ID" value="NZ_JAFBCM010000001.1"/>
</dbReference>
<dbReference type="EMBL" id="JBHRZH010000016">
    <property type="protein sequence ID" value="MFC3762887.1"/>
    <property type="molecule type" value="Genomic_DNA"/>
</dbReference>
<proteinExistence type="predicted"/>
<feature type="transmembrane region" description="Helical" evidence="7">
    <location>
        <begin position="48"/>
        <end position="69"/>
    </location>
</feature>
<evidence type="ECO:0000259" key="8">
    <source>
        <dbReference type="PROSITE" id="PS50850"/>
    </source>
</evidence>
<evidence type="ECO:0000256" key="4">
    <source>
        <dbReference type="ARBA" id="ARBA00022692"/>
    </source>
</evidence>
<keyword evidence="3" id="KW-1003">Cell membrane</keyword>
<feature type="transmembrane region" description="Helical" evidence="7">
    <location>
        <begin position="146"/>
        <end position="165"/>
    </location>
</feature>
<name>A0ABV7YCR3_9ACTN</name>
<protein>
    <submittedName>
        <fullName evidence="9">MFS transporter</fullName>
    </submittedName>
</protein>
<keyword evidence="4 7" id="KW-0812">Transmembrane</keyword>
<dbReference type="CDD" id="cd06173">
    <property type="entry name" value="MFS_MefA_like"/>
    <property type="match status" value="1"/>
</dbReference>
<keyword evidence="2" id="KW-0813">Transport</keyword>
<keyword evidence="6 7" id="KW-0472">Membrane</keyword>
<reference evidence="10" key="1">
    <citation type="journal article" date="2019" name="Int. J. Syst. Evol. Microbiol.">
        <title>The Global Catalogue of Microorganisms (GCM) 10K type strain sequencing project: providing services to taxonomists for standard genome sequencing and annotation.</title>
        <authorList>
            <consortium name="The Broad Institute Genomics Platform"/>
            <consortium name="The Broad Institute Genome Sequencing Center for Infectious Disease"/>
            <person name="Wu L."/>
            <person name="Ma J."/>
        </authorList>
    </citation>
    <scope>NUCLEOTIDE SEQUENCE [LARGE SCALE GENOMIC DNA]</scope>
    <source>
        <strain evidence="10">CGMCC 4.7241</strain>
    </source>
</reference>
<dbReference type="PANTHER" id="PTHR23513">
    <property type="entry name" value="INTEGRAL MEMBRANE EFFLUX PROTEIN-RELATED"/>
    <property type="match status" value="1"/>
</dbReference>
<feature type="transmembrane region" description="Helical" evidence="7">
    <location>
        <begin position="381"/>
        <end position="401"/>
    </location>
</feature>
<organism evidence="9 10">
    <name type="scientific">Tenggerimyces flavus</name>
    <dbReference type="NCBI Taxonomy" id="1708749"/>
    <lineage>
        <taxon>Bacteria</taxon>
        <taxon>Bacillati</taxon>
        <taxon>Actinomycetota</taxon>
        <taxon>Actinomycetes</taxon>
        <taxon>Propionibacteriales</taxon>
        <taxon>Nocardioidaceae</taxon>
        <taxon>Tenggerimyces</taxon>
    </lineage>
</organism>
<evidence type="ECO:0000256" key="6">
    <source>
        <dbReference type="ARBA" id="ARBA00023136"/>
    </source>
</evidence>
<comment type="subcellular location">
    <subcellularLocation>
        <location evidence="1">Cell membrane</location>
        <topology evidence="1">Multi-pass membrane protein</topology>
    </subcellularLocation>
</comment>
<feature type="domain" description="Major facilitator superfamily (MFS) profile" evidence="8">
    <location>
        <begin position="223"/>
        <end position="412"/>
    </location>
</feature>
<dbReference type="Proteomes" id="UP001595699">
    <property type="component" value="Unassembled WGS sequence"/>
</dbReference>
<dbReference type="Pfam" id="PF05977">
    <property type="entry name" value="MFS_3"/>
    <property type="match status" value="1"/>
</dbReference>
<dbReference type="InterPro" id="IPR010290">
    <property type="entry name" value="TM_effector"/>
</dbReference>
<dbReference type="PROSITE" id="PS50850">
    <property type="entry name" value="MFS"/>
    <property type="match status" value="1"/>
</dbReference>
<feature type="transmembrane region" description="Helical" evidence="7">
    <location>
        <begin position="226"/>
        <end position="251"/>
    </location>
</feature>
<feature type="transmembrane region" description="Helical" evidence="7">
    <location>
        <begin position="81"/>
        <end position="103"/>
    </location>
</feature>
<evidence type="ECO:0000256" key="7">
    <source>
        <dbReference type="SAM" id="Phobius"/>
    </source>
</evidence>
<feature type="transmembrane region" description="Helical" evidence="7">
    <location>
        <begin position="21"/>
        <end position="42"/>
    </location>
</feature>
<evidence type="ECO:0000256" key="3">
    <source>
        <dbReference type="ARBA" id="ARBA00022475"/>
    </source>
</evidence>
<evidence type="ECO:0000313" key="10">
    <source>
        <dbReference type="Proteomes" id="UP001595699"/>
    </source>
</evidence>
<evidence type="ECO:0000313" key="9">
    <source>
        <dbReference type="EMBL" id="MFC3762887.1"/>
    </source>
</evidence>
<keyword evidence="5 7" id="KW-1133">Transmembrane helix</keyword>
<keyword evidence="10" id="KW-1185">Reference proteome</keyword>
<dbReference type="InterPro" id="IPR036259">
    <property type="entry name" value="MFS_trans_sf"/>
</dbReference>
<feature type="transmembrane region" description="Helical" evidence="7">
    <location>
        <begin position="291"/>
        <end position="308"/>
    </location>
</feature>
<accession>A0ABV7YCR3</accession>
<feature type="transmembrane region" description="Helical" evidence="7">
    <location>
        <begin position="257"/>
        <end position="279"/>
    </location>
</feature>
<dbReference type="PANTHER" id="PTHR23513:SF6">
    <property type="entry name" value="MAJOR FACILITATOR SUPERFAMILY ASSOCIATED DOMAIN-CONTAINING PROTEIN"/>
    <property type="match status" value="1"/>
</dbReference>
<evidence type="ECO:0000256" key="1">
    <source>
        <dbReference type="ARBA" id="ARBA00004651"/>
    </source>
</evidence>
<dbReference type="InterPro" id="IPR020846">
    <property type="entry name" value="MFS_dom"/>
</dbReference>
<evidence type="ECO:0000256" key="2">
    <source>
        <dbReference type="ARBA" id="ARBA00022448"/>
    </source>
</evidence>
<dbReference type="Gene3D" id="1.20.1250.20">
    <property type="entry name" value="MFS general substrate transporter like domains"/>
    <property type="match status" value="1"/>
</dbReference>
<comment type="caution">
    <text evidence="9">The sequence shown here is derived from an EMBL/GenBank/DDBJ whole genome shotgun (WGS) entry which is preliminary data.</text>
</comment>
<sequence length="412" mass="42187">MRQWAVLRSHRDFRNLFAGTTVGTFGANLNAIALPLTAVIFLDASPSQMGVLGAVALAPFLIFGLPAGVWVDRIPYRTTLLACNIAAAVLTGTVPLLAVLGVLAMWQLYVIGFLTGICVLFSSLASTTFVPLLVPKDQLLQANAALSQSGTIMGVSGSAAGGALVQVLTAPIALVVDAVSSLIAAVLQGLIRQPGKVIEKTVRRQRLGASIVEGFRTVYAQPILRVMLVAATLGALAGQVQTVVLMLFFANDLGLEAGAIGLLVAVAGVAGVVGALIAAPFTERVGHGPTFLAGTLIASLAGIVLAMAGGPPAAILVVAVASQVLRGLGQPLYSVNQVTVRQALTPPDMLARVNATWRFLVFGMQPIGALVGGVLGETVGLRATILLSGAGMLVAVAFTALSPIRSLRTLPA</sequence>
<dbReference type="SUPFAM" id="SSF103473">
    <property type="entry name" value="MFS general substrate transporter"/>
    <property type="match status" value="1"/>
</dbReference>
<gene>
    <name evidence="9" type="ORF">ACFOUW_18750</name>
</gene>
<feature type="transmembrane region" description="Helical" evidence="7">
    <location>
        <begin position="356"/>
        <end position="375"/>
    </location>
</feature>
<evidence type="ECO:0000256" key="5">
    <source>
        <dbReference type="ARBA" id="ARBA00022989"/>
    </source>
</evidence>